<protein>
    <recommendedName>
        <fullName evidence="14">Cytochrome P450</fullName>
    </recommendedName>
</protein>
<dbReference type="InterPro" id="IPR001128">
    <property type="entry name" value="Cyt_P450"/>
</dbReference>
<comment type="subcellular location">
    <subcellularLocation>
        <location evidence="1">Membrane</location>
        <topology evidence="1">Single-pass membrane protein</topology>
    </subcellularLocation>
</comment>
<comment type="similarity">
    <text evidence="2 12">Belongs to the cytochrome P450 family.</text>
</comment>
<keyword evidence="10" id="KW-0472">Membrane</keyword>
<organism evidence="13">
    <name type="scientific">Eucalyptus grandis</name>
    <name type="common">Flooded gum</name>
    <dbReference type="NCBI Taxonomy" id="71139"/>
    <lineage>
        <taxon>Eukaryota</taxon>
        <taxon>Viridiplantae</taxon>
        <taxon>Streptophyta</taxon>
        <taxon>Embryophyta</taxon>
        <taxon>Tracheophyta</taxon>
        <taxon>Spermatophyta</taxon>
        <taxon>Magnoliopsida</taxon>
        <taxon>eudicotyledons</taxon>
        <taxon>Gunneridae</taxon>
        <taxon>Pentapetalae</taxon>
        <taxon>rosids</taxon>
        <taxon>malvids</taxon>
        <taxon>Myrtales</taxon>
        <taxon>Myrtaceae</taxon>
        <taxon>Myrtoideae</taxon>
        <taxon>Eucalypteae</taxon>
        <taxon>Eucalyptus</taxon>
    </lineage>
</organism>
<dbReference type="GO" id="GO:0020037">
    <property type="term" value="F:heme binding"/>
    <property type="evidence" value="ECO:0007669"/>
    <property type="project" value="InterPro"/>
</dbReference>
<evidence type="ECO:0000256" key="2">
    <source>
        <dbReference type="ARBA" id="ARBA00010617"/>
    </source>
</evidence>
<dbReference type="AlphaFoldDB" id="A0A059B073"/>
<dbReference type="InterPro" id="IPR050651">
    <property type="entry name" value="Plant_Cytochrome_P450_Monoox"/>
</dbReference>
<dbReference type="PANTHER" id="PTHR47947:SF62">
    <property type="entry name" value="CYTOCHROME P450, FAMILY 81, SUBFAMILY D, POLYPEPTIDE 5"/>
    <property type="match status" value="1"/>
</dbReference>
<dbReference type="GO" id="GO:0005506">
    <property type="term" value="F:iron ion binding"/>
    <property type="evidence" value="ECO:0007669"/>
    <property type="project" value="InterPro"/>
</dbReference>
<dbReference type="Pfam" id="PF00067">
    <property type="entry name" value="p450"/>
    <property type="match status" value="1"/>
</dbReference>
<proteinExistence type="inferred from homology"/>
<dbReference type="PROSITE" id="PS00086">
    <property type="entry name" value="CYTOCHROME_P450"/>
    <property type="match status" value="1"/>
</dbReference>
<evidence type="ECO:0000256" key="1">
    <source>
        <dbReference type="ARBA" id="ARBA00004167"/>
    </source>
</evidence>
<keyword evidence="8 11" id="KW-0408">Iron</keyword>
<sequence>MENHNLLFLFTTSLIIIALTHKFLRRLITRTPKKNHPPSPPSLPVIGHLHHLKKPVHQTLLALSRKYGPVLSLRFGVRPVIIVSSAPVAEECFTQNDVVLANRPKFIIGKYLGYNYTTVVLSPYGDHWRNLRRIGAVEILSSHRLDISYGIRKDEVKRLLRKLLGCQSSDGSARVELRGALTELTFNVMMRMMAGKRYYGEDVSDVEEAAMFRDIIKEIVKNSGSSYPGDFLPPLRWIDYGGYIKRIFKLGKKTDGFLQGLIDEHRQKKESEEDKKSMIDHLLVMQASQPEYYTDEIIKGFLQTILIAGTDTSSVTMEWALANLLNHSNILEKARMEIDSQIGQDHLIDELDLAKLPYLQNIITETLRLHPPVPLLIPHHSSDDCTIGGYDVPRDTIVMINAWAIHRDPEQWPDPTAFKPERFESGGGQMNRLMLPFGMGRRACPGAPLAHKMVGLTLASLIQCFEWKRTGEEEVDMGEGEGLTMPKEKPLEALCKAREILNRVLS</sequence>
<evidence type="ECO:0000256" key="7">
    <source>
        <dbReference type="ARBA" id="ARBA00023002"/>
    </source>
</evidence>
<dbReference type="FunFam" id="1.10.630.10:FF:000023">
    <property type="entry name" value="Cytochrome P450 family protein"/>
    <property type="match status" value="1"/>
</dbReference>
<dbReference type="GO" id="GO:0004497">
    <property type="term" value="F:monooxygenase activity"/>
    <property type="evidence" value="ECO:0007669"/>
    <property type="project" value="UniProtKB-KW"/>
</dbReference>
<dbReference type="InterPro" id="IPR036396">
    <property type="entry name" value="Cyt_P450_sf"/>
</dbReference>
<keyword evidence="5 11" id="KW-0479">Metal-binding</keyword>
<dbReference type="InterPro" id="IPR002401">
    <property type="entry name" value="Cyt_P450_E_grp-I"/>
</dbReference>
<dbReference type="Gramene" id="KCW59498">
    <property type="protein sequence ID" value="KCW59498"/>
    <property type="gene ID" value="EUGRSUZ_H02246"/>
</dbReference>
<name>A0A059B073_EUCGR</name>
<gene>
    <name evidence="13" type="ORF">EUGRSUZ_H02246</name>
</gene>
<dbReference type="eggNOG" id="KOG0156">
    <property type="taxonomic scope" value="Eukaryota"/>
</dbReference>
<evidence type="ECO:0000313" key="13">
    <source>
        <dbReference type="EMBL" id="KCW59498.1"/>
    </source>
</evidence>
<keyword evidence="6" id="KW-1133">Transmembrane helix</keyword>
<evidence type="ECO:0000256" key="6">
    <source>
        <dbReference type="ARBA" id="ARBA00022989"/>
    </source>
</evidence>
<dbReference type="OrthoDB" id="1055148at2759"/>
<keyword evidence="7 12" id="KW-0560">Oxidoreductase</keyword>
<evidence type="ECO:0000256" key="12">
    <source>
        <dbReference type="RuleBase" id="RU000461"/>
    </source>
</evidence>
<evidence type="ECO:0008006" key="14">
    <source>
        <dbReference type="Google" id="ProtNLM"/>
    </source>
</evidence>
<dbReference type="EMBL" id="KK198760">
    <property type="protein sequence ID" value="KCW59498.1"/>
    <property type="molecule type" value="Genomic_DNA"/>
</dbReference>
<accession>A0A059B073</accession>
<evidence type="ECO:0000256" key="10">
    <source>
        <dbReference type="ARBA" id="ARBA00023136"/>
    </source>
</evidence>
<dbReference type="Gene3D" id="1.10.630.10">
    <property type="entry name" value="Cytochrome P450"/>
    <property type="match status" value="1"/>
</dbReference>
<evidence type="ECO:0000256" key="5">
    <source>
        <dbReference type="ARBA" id="ARBA00022723"/>
    </source>
</evidence>
<dbReference type="GO" id="GO:0016705">
    <property type="term" value="F:oxidoreductase activity, acting on paired donors, with incorporation or reduction of molecular oxygen"/>
    <property type="evidence" value="ECO:0007669"/>
    <property type="project" value="InterPro"/>
</dbReference>
<dbReference type="InterPro" id="IPR017972">
    <property type="entry name" value="Cyt_P450_CS"/>
</dbReference>
<keyword evidence="4" id="KW-0812">Transmembrane</keyword>
<dbReference type="CDD" id="cd20653">
    <property type="entry name" value="CYP81"/>
    <property type="match status" value="1"/>
</dbReference>
<dbReference type="FunCoup" id="A0A059B073">
    <property type="interactions" value="431"/>
</dbReference>
<dbReference type="InParanoid" id="A0A059B073"/>
<dbReference type="SUPFAM" id="SSF48264">
    <property type="entry name" value="Cytochrome P450"/>
    <property type="match status" value="1"/>
</dbReference>
<keyword evidence="9 12" id="KW-0503">Monooxygenase</keyword>
<reference evidence="13" key="1">
    <citation type="submission" date="2013-07" db="EMBL/GenBank/DDBJ databases">
        <title>The genome of Eucalyptus grandis.</title>
        <authorList>
            <person name="Schmutz J."/>
            <person name="Hayes R."/>
            <person name="Myburg A."/>
            <person name="Tuskan G."/>
            <person name="Grattapaglia D."/>
            <person name="Rokhsar D.S."/>
        </authorList>
    </citation>
    <scope>NUCLEOTIDE SEQUENCE</scope>
    <source>
        <tissue evidence="13">Leaf extractions</tissue>
    </source>
</reference>
<dbReference type="OMA" id="INNVFRM"/>
<evidence type="ECO:0000256" key="4">
    <source>
        <dbReference type="ARBA" id="ARBA00022692"/>
    </source>
</evidence>
<dbReference type="PRINTS" id="PR00385">
    <property type="entry name" value="P450"/>
</dbReference>
<evidence type="ECO:0000256" key="9">
    <source>
        <dbReference type="ARBA" id="ARBA00023033"/>
    </source>
</evidence>
<keyword evidence="3 11" id="KW-0349">Heme</keyword>
<evidence type="ECO:0000256" key="3">
    <source>
        <dbReference type="ARBA" id="ARBA00022617"/>
    </source>
</evidence>
<evidence type="ECO:0000256" key="8">
    <source>
        <dbReference type="ARBA" id="ARBA00023004"/>
    </source>
</evidence>
<dbReference type="GO" id="GO:0016020">
    <property type="term" value="C:membrane"/>
    <property type="evidence" value="ECO:0007669"/>
    <property type="project" value="UniProtKB-SubCell"/>
</dbReference>
<dbReference type="KEGG" id="egr:104457366"/>
<comment type="cofactor">
    <cofactor evidence="11">
        <name>heme</name>
        <dbReference type="ChEBI" id="CHEBI:30413"/>
    </cofactor>
</comment>
<feature type="binding site" description="axial binding residue" evidence="11">
    <location>
        <position position="444"/>
    </location>
    <ligand>
        <name>heme</name>
        <dbReference type="ChEBI" id="CHEBI:30413"/>
    </ligand>
    <ligandPart>
        <name>Fe</name>
        <dbReference type="ChEBI" id="CHEBI:18248"/>
    </ligandPart>
</feature>
<dbReference type="PRINTS" id="PR00463">
    <property type="entry name" value="EP450I"/>
</dbReference>
<dbReference type="PANTHER" id="PTHR47947">
    <property type="entry name" value="CYTOCHROME P450 82C3-RELATED"/>
    <property type="match status" value="1"/>
</dbReference>
<evidence type="ECO:0000256" key="11">
    <source>
        <dbReference type="PIRSR" id="PIRSR602401-1"/>
    </source>
</evidence>